<evidence type="ECO:0000313" key="2">
    <source>
        <dbReference type="Proteomes" id="UP000637239"/>
    </source>
</evidence>
<dbReference type="GeneID" id="66979461"/>
<dbReference type="KEGG" id="ache:ACHE_20560S"/>
<dbReference type="EMBL" id="AP024417">
    <property type="protein sequence ID" value="BCR85102.1"/>
    <property type="molecule type" value="Genomic_DNA"/>
</dbReference>
<proteinExistence type="predicted"/>
<reference evidence="1" key="1">
    <citation type="submission" date="2021-01" db="EMBL/GenBank/DDBJ databases">
        <authorList>
            <consortium name="Aspergillus chevalieri M1 genome sequencing consortium"/>
            <person name="Kazuki M."/>
            <person name="Futagami T."/>
        </authorList>
    </citation>
    <scope>NUCLEOTIDE SEQUENCE</scope>
    <source>
        <strain evidence="1">M1</strain>
    </source>
</reference>
<dbReference type="Proteomes" id="UP000637239">
    <property type="component" value="Chromosome 2"/>
</dbReference>
<sequence length="194" mass="22087">MAATAGPVGQPDIAYTPRYENYKTRTTRRIHTEKLVQYLPEGFPAKLDSDLVWDGNNLEESYDWNYHLTPADLAEVDEALKHFNVGKALSEISQETFPLPNFHATLREISREIHNGHGLASRLFAEYLWTSIRERRISLSMLVSHLTLHPFGAGRTKPGKASQPMSLLPTSKTWAFDNFSKDGNVFFSRPLPYH</sequence>
<name>A0A7R7VIP2_ASPCH</name>
<dbReference type="RefSeq" id="XP_043133624.1">
    <property type="nucleotide sequence ID" value="XM_043284877.1"/>
</dbReference>
<gene>
    <name evidence="1" type="ORF">ACHE_20560S</name>
</gene>
<dbReference type="AlphaFoldDB" id="A0A7R7VIP2"/>
<keyword evidence="2" id="KW-1185">Reference proteome</keyword>
<organism evidence="1 2">
    <name type="scientific">Aspergillus chevalieri</name>
    <name type="common">Eurotium chevalieri</name>
    <dbReference type="NCBI Taxonomy" id="182096"/>
    <lineage>
        <taxon>Eukaryota</taxon>
        <taxon>Fungi</taxon>
        <taxon>Dikarya</taxon>
        <taxon>Ascomycota</taxon>
        <taxon>Pezizomycotina</taxon>
        <taxon>Eurotiomycetes</taxon>
        <taxon>Eurotiomycetidae</taxon>
        <taxon>Eurotiales</taxon>
        <taxon>Aspergillaceae</taxon>
        <taxon>Aspergillus</taxon>
        <taxon>Aspergillus subgen. Aspergillus</taxon>
    </lineage>
</organism>
<protein>
    <submittedName>
        <fullName evidence="1">Uncharacterized protein</fullName>
    </submittedName>
</protein>
<accession>A0A7R7VIP2</accession>
<evidence type="ECO:0000313" key="1">
    <source>
        <dbReference type="EMBL" id="BCR85102.1"/>
    </source>
</evidence>
<reference evidence="1" key="2">
    <citation type="submission" date="2021-02" db="EMBL/GenBank/DDBJ databases">
        <title>Aspergillus chevalieri M1 genome sequence.</title>
        <authorList>
            <person name="Kadooka C."/>
            <person name="Mori K."/>
            <person name="Futagami T."/>
        </authorList>
    </citation>
    <scope>NUCLEOTIDE SEQUENCE</scope>
    <source>
        <strain evidence="1">M1</strain>
    </source>
</reference>